<dbReference type="SUPFAM" id="SSF51735">
    <property type="entry name" value="NAD(P)-binding Rossmann-fold domains"/>
    <property type="match status" value="1"/>
</dbReference>
<dbReference type="InterPro" id="IPR002347">
    <property type="entry name" value="SDR_fam"/>
</dbReference>
<evidence type="ECO:0000313" key="5">
    <source>
        <dbReference type="Proteomes" id="UP000433876"/>
    </source>
</evidence>
<gene>
    <name evidence="4" type="ORF">SMACR_02761</name>
</gene>
<dbReference type="Proteomes" id="UP000433876">
    <property type="component" value="Unassembled WGS sequence"/>
</dbReference>
<dbReference type="AlphaFoldDB" id="A0A8S8ZGV8"/>
<evidence type="ECO:0000256" key="3">
    <source>
        <dbReference type="RuleBase" id="RU000363"/>
    </source>
</evidence>
<dbReference type="GO" id="GO:0016491">
    <property type="term" value="F:oxidoreductase activity"/>
    <property type="evidence" value="ECO:0007669"/>
    <property type="project" value="UniProtKB-KW"/>
</dbReference>
<sequence>MASTTTTPKVWLITGASSGLGREIARRALGQGDIVFATARNPARIPEVLTSYTETCVAETFDVTSPDAVLAETVSRIVSHPKNVTGRIDIVVNAAGYVLAGGCEEVSGEEALAQFNTNVLGQLSVGRAVLPVLRAQKAGILANFGSILSYLGPAGAGLYSATKAACSILSEALTGEVKHLGVQVTCIEPGYFRTSVLDQGHMLHPAKKIDELRGENGSQEMATTLAMWEAANNKQPGDPAKLADVVVDALSGNGVYAGRTLPARLLIGKDAYGIWAAVQEKQRKQMEEWRAECTGTDFTE</sequence>
<dbReference type="VEuPathDB" id="FungiDB:SMAC_02761"/>
<dbReference type="CDD" id="cd05374">
    <property type="entry name" value="17beta-HSD-like_SDR_c"/>
    <property type="match status" value="1"/>
</dbReference>
<dbReference type="Pfam" id="PF00106">
    <property type="entry name" value="adh_short"/>
    <property type="match status" value="1"/>
</dbReference>
<keyword evidence="2" id="KW-0560">Oxidoreductase</keyword>
<evidence type="ECO:0000313" key="4">
    <source>
        <dbReference type="EMBL" id="KAA8627961.1"/>
    </source>
</evidence>
<dbReference type="Gene3D" id="3.40.50.720">
    <property type="entry name" value="NAD(P)-binding Rossmann-like Domain"/>
    <property type="match status" value="1"/>
</dbReference>
<dbReference type="InterPro" id="IPR051911">
    <property type="entry name" value="SDR_oxidoreductase"/>
</dbReference>
<protein>
    <submittedName>
        <fullName evidence="4">Uncharacterized protein</fullName>
    </submittedName>
</protein>
<proteinExistence type="inferred from homology"/>
<dbReference type="PANTHER" id="PTHR43976">
    <property type="entry name" value="SHORT CHAIN DEHYDROGENASE"/>
    <property type="match status" value="1"/>
</dbReference>
<dbReference type="OMA" id="FNIDVTC"/>
<evidence type="ECO:0000256" key="2">
    <source>
        <dbReference type="ARBA" id="ARBA00023002"/>
    </source>
</evidence>
<dbReference type="PANTHER" id="PTHR43976:SF16">
    <property type="entry name" value="SHORT-CHAIN DEHYDROGENASE_REDUCTASE FAMILY PROTEIN"/>
    <property type="match status" value="1"/>
</dbReference>
<dbReference type="PRINTS" id="PR00081">
    <property type="entry name" value="GDHRDH"/>
</dbReference>
<reference evidence="4 5" key="1">
    <citation type="submission" date="2017-07" db="EMBL/GenBank/DDBJ databases">
        <title>Genome sequence of the Sordaria macrospora wild type strain R19027.</title>
        <authorList>
            <person name="Nowrousian M."/>
            <person name="Teichert I."/>
            <person name="Kueck U."/>
        </authorList>
    </citation>
    <scope>NUCLEOTIDE SEQUENCE [LARGE SCALE GENOMIC DNA]</scope>
    <source>
        <strain evidence="4 5">R19027</strain>
        <tissue evidence="4">Mycelium</tissue>
    </source>
</reference>
<dbReference type="EMBL" id="NMPR01000218">
    <property type="protein sequence ID" value="KAA8627961.1"/>
    <property type="molecule type" value="Genomic_DNA"/>
</dbReference>
<accession>A0A8S8ZGV8</accession>
<name>A0A8S8ZGV8_SORMA</name>
<dbReference type="InterPro" id="IPR036291">
    <property type="entry name" value="NAD(P)-bd_dom_sf"/>
</dbReference>
<comment type="similarity">
    <text evidence="1 3">Belongs to the short-chain dehydrogenases/reductases (SDR) family.</text>
</comment>
<evidence type="ECO:0000256" key="1">
    <source>
        <dbReference type="ARBA" id="ARBA00006484"/>
    </source>
</evidence>
<organism evidence="4 5">
    <name type="scientific">Sordaria macrospora</name>
    <dbReference type="NCBI Taxonomy" id="5147"/>
    <lineage>
        <taxon>Eukaryota</taxon>
        <taxon>Fungi</taxon>
        <taxon>Dikarya</taxon>
        <taxon>Ascomycota</taxon>
        <taxon>Pezizomycotina</taxon>
        <taxon>Sordariomycetes</taxon>
        <taxon>Sordariomycetidae</taxon>
        <taxon>Sordariales</taxon>
        <taxon>Sordariaceae</taxon>
        <taxon>Sordaria</taxon>
    </lineage>
</organism>
<dbReference type="PRINTS" id="PR00080">
    <property type="entry name" value="SDRFAMILY"/>
</dbReference>
<comment type="caution">
    <text evidence="4">The sequence shown here is derived from an EMBL/GenBank/DDBJ whole genome shotgun (WGS) entry which is preliminary data.</text>
</comment>